<proteinExistence type="predicted"/>
<dbReference type="Gene3D" id="3.20.20.70">
    <property type="entry name" value="Aldolase class I"/>
    <property type="match status" value="1"/>
</dbReference>
<dbReference type="InterPro" id="IPR013785">
    <property type="entry name" value="Aldolase_TIM"/>
</dbReference>
<evidence type="ECO:0000259" key="1">
    <source>
        <dbReference type="Pfam" id="PF21607"/>
    </source>
</evidence>
<dbReference type="PANTHER" id="PTHR32332">
    <property type="entry name" value="2-NITROPROPANE DIOXYGENASE"/>
    <property type="match status" value="1"/>
</dbReference>
<dbReference type="PANTHER" id="PTHR32332:SF20">
    <property type="entry name" value="2-NITROPROPANE DIOXYGENASE-LIKE PROTEIN"/>
    <property type="match status" value="1"/>
</dbReference>
<dbReference type="Pfam" id="PF03060">
    <property type="entry name" value="NMO"/>
    <property type="match status" value="1"/>
</dbReference>
<dbReference type="InterPro" id="IPR014179">
    <property type="entry name" value="PfaD-like_TIM-barrel"/>
</dbReference>
<protein>
    <submittedName>
        <fullName evidence="2">PfaD family polyunsaturated fatty acid/polyketide biosynthesis protein</fullName>
    </submittedName>
</protein>
<dbReference type="Proteomes" id="UP001649473">
    <property type="component" value="Chromosome"/>
</dbReference>
<name>A0ABY3TEN7_9MICO</name>
<organism evidence="2 3">
    <name type="scientific">Clavibacter seminis</name>
    <dbReference type="NCBI Taxonomy" id="2860285"/>
    <lineage>
        <taxon>Bacteria</taxon>
        <taxon>Bacillati</taxon>
        <taxon>Actinomycetota</taxon>
        <taxon>Actinomycetes</taxon>
        <taxon>Micrococcales</taxon>
        <taxon>Microbacteriaceae</taxon>
        <taxon>Clavibacter</taxon>
    </lineage>
</organism>
<evidence type="ECO:0000313" key="2">
    <source>
        <dbReference type="EMBL" id="UKF25306.1"/>
    </source>
</evidence>
<gene>
    <name evidence="2" type="ORF">KYT88_01010</name>
</gene>
<accession>A0ABY3TEN7</accession>
<sequence length="549" mass="57286">MTDTWGWTGPDTPEPSPEALARALHDVERPVFVVDTPDGPAVASTGGLSAQPTARLLAAAGRVDPDALGSAAFRADHGVRAAYMAGAMAGGIASVELVAALANAGHLASYGAAGQLPAHIDDAVERIRQAAPGRPFAVNVIHSPSEAALEDGVVDVLLRRGVHLVEASAYLELTEALVRYRLTGLHRTADGRVVAPNRVIAKVSRPETARLFLQPPPAAIVGRLEERGAITADEAALAGHVRMADDITAEADSGGHTDRRPLLPLLSSIILLRDRLTPAGTVGPRVGAAGGLGTPEALAAAFAMGAEYVVTGSVNQSCVESGTSDAARAMLAGAELTDFAMAPAADMFELGVELQVLRKGTMFPMRASRLLTMYRAAASLEGLAAEDREWLERVVLRAPIEEVWASCVEYFTRRDPDQLTRAAGDPRRRMALVFRWYLGMASRWATVGEPGREADYQVWAGPALGAFNAWVQGTPLERPEGRRVALVADVLLRGAAVATRATVLTASGVRTGAVDARRLLDAVGAVGAPAAGPDTVPDAAAAAASGAHR</sequence>
<keyword evidence="3" id="KW-1185">Reference proteome</keyword>
<feature type="domain" description="[Acyl-carrier-protein] S-malonyltransferase-like inserted helical" evidence="1">
    <location>
        <begin position="378"/>
        <end position="456"/>
    </location>
</feature>
<dbReference type="InterPro" id="IPR049489">
    <property type="entry name" value="FabD-like_helical_ins"/>
</dbReference>
<evidence type="ECO:0000313" key="3">
    <source>
        <dbReference type="Proteomes" id="UP001649473"/>
    </source>
</evidence>
<reference evidence="3" key="1">
    <citation type="submission" date="2024-08" db="EMBL/GenBank/DDBJ databases">
        <title>Description of the novel species Clavibacter lycopersicum isolated from tomato seeds.</title>
        <authorList>
            <person name="Arizala E.D."/>
            <person name="Dobhal S."/>
            <person name="Alvarez A."/>
            <person name="Arif M."/>
        </authorList>
    </citation>
    <scope>NUCLEOTIDE SEQUENCE [LARGE SCALE GENOMIC DNA]</scope>
    <source>
        <strain evidence="3">A6099</strain>
    </source>
</reference>
<dbReference type="RefSeq" id="WP_081840871.1">
    <property type="nucleotide sequence ID" value="NZ_CP083439.1"/>
</dbReference>
<dbReference type="Pfam" id="PF21607">
    <property type="entry name" value="FabD_helical_ins"/>
    <property type="match status" value="1"/>
</dbReference>
<dbReference type="SUPFAM" id="SSF51412">
    <property type="entry name" value="Inosine monophosphate dehydrogenase (IMPDH)"/>
    <property type="match status" value="1"/>
</dbReference>
<dbReference type="EMBL" id="CP083439">
    <property type="protein sequence ID" value="UKF25306.1"/>
    <property type="molecule type" value="Genomic_DNA"/>
</dbReference>
<dbReference type="NCBIfam" id="TIGR02814">
    <property type="entry name" value="pfaD_fam"/>
    <property type="match status" value="1"/>
</dbReference>